<organism evidence="3 4">
    <name type="scientific">Pseudoalteromonas xiamenensis</name>
    <dbReference type="NCBI Taxonomy" id="882626"/>
    <lineage>
        <taxon>Bacteria</taxon>
        <taxon>Pseudomonadati</taxon>
        <taxon>Pseudomonadota</taxon>
        <taxon>Gammaproteobacteria</taxon>
        <taxon>Alteromonadales</taxon>
        <taxon>Pseudoalteromonadaceae</taxon>
        <taxon>Pseudoalteromonas</taxon>
    </lineage>
</organism>
<dbReference type="AlphaFoldDB" id="A0A975DK55"/>
<name>A0A975DK55_9GAMM</name>
<dbReference type="PANTHER" id="PTHR11005">
    <property type="entry name" value="LYSOSOMAL ACID LIPASE-RELATED"/>
    <property type="match status" value="1"/>
</dbReference>
<dbReference type="GO" id="GO:0016787">
    <property type="term" value="F:hydrolase activity"/>
    <property type="evidence" value="ECO:0007669"/>
    <property type="project" value="UniProtKB-KW"/>
</dbReference>
<accession>A0A975DK55</accession>
<sequence>MKSTIQITTEDHVTLTATCIESSNAKAVVLVNPGTATNTSFYLPFCEFLVENGYHIVLWNYRGFCESKTTELNVCNYRYSDIGRYDMPAVIDEVKERFPNLPLYCIGHSAGGQQIGFARNRDKLDGLIAIAVSAGYFPYMPLSYRIKANFFFRFFAPITLALFNYVPAKTFNFMEDLPRGFAKEWGAWCSEKHLFFSEKFYGQSIPSGAYKDFQAPIYVFSADDDEISTERNISNFWQHVSSEQPITYKRYDSAAFPKKSIGHFGYFRKTNKAIWQDILEVINRLHFNDGVKE</sequence>
<dbReference type="SUPFAM" id="SSF53474">
    <property type="entry name" value="alpha/beta-Hydrolases"/>
    <property type="match status" value="1"/>
</dbReference>
<keyword evidence="3" id="KW-0378">Hydrolase</keyword>
<keyword evidence="1" id="KW-0812">Transmembrane</keyword>
<dbReference type="Proteomes" id="UP000664904">
    <property type="component" value="Plasmid unnamed5"/>
</dbReference>
<dbReference type="InterPro" id="IPR029058">
    <property type="entry name" value="AB_hydrolase_fold"/>
</dbReference>
<dbReference type="RefSeq" id="WP_208844954.1">
    <property type="nucleotide sequence ID" value="NZ_CP072135.1"/>
</dbReference>
<evidence type="ECO:0000313" key="3">
    <source>
        <dbReference type="EMBL" id="QTH73336.1"/>
    </source>
</evidence>
<gene>
    <name evidence="3" type="ORF">J5O05_21465</name>
</gene>
<evidence type="ECO:0000313" key="4">
    <source>
        <dbReference type="Proteomes" id="UP000664904"/>
    </source>
</evidence>
<feature type="domain" description="Serine aminopeptidase S33" evidence="2">
    <location>
        <begin position="24"/>
        <end position="142"/>
    </location>
</feature>
<geneLocation type="plasmid" evidence="3 4">
    <name>unnamed5</name>
</geneLocation>
<evidence type="ECO:0000259" key="2">
    <source>
        <dbReference type="Pfam" id="PF12146"/>
    </source>
</evidence>
<dbReference type="Gene3D" id="3.40.50.1820">
    <property type="entry name" value="alpha/beta hydrolase"/>
    <property type="match status" value="1"/>
</dbReference>
<reference evidence="3" key="1">
    <citation type="submission" date="2021-03" db="EMBL/GenBank/DDBJ databases">
        <title>Complete Genome of Pseudoalteromonas xiamenensis STKMTI.2, a new potential marine bacterium producing anti-Vibrio compounds.</title>
        <authorList>
            <person name="Handayani D.P."/>
            <person name="Isnansetyo A."/>
            <person name="Istiqomah I."/>
            <person name="Jumina J."/>
        </authorList>
    </citation>
    <scope>NUCLEOTIDE SEQUENCE</scope>
    <source>
        <strain evidence="3">STKMTI.2</strain>
        <plasmid evidence="3">unnamed5</plasmid>
    </source>
</reference>
<dbReference type="Pfam" id="PF12146">
    <property type="entry name" value="Hydrolase_4"/>
    <property type="match status" value="1"/>
</dbReference>
<dbReference type="InterPro" id="IPR017208">
    <property type="entry name" value="UCP037442_abhydr"/>
</dbReference>
<proteinExistence type="predicted"/>
<evidence type="ECO:0000256" key="1">
    <source>
        <dbReference type="SAM" id="Phobius"/>
    </source>
</evidence>
<dbReference type="KEGG" id="pxi:J5O05_21465"/>
<feature type="transmembrane region" description="Helical" evidence="1">
    <location>
        <begin position="150"/>
        <end position="168"/>
    </location>
</feature>
<dbReference type="PIRSF" id="PIRSF037442">
    <property type="entry name" value="UCP037442_abhydr"/>
    <property type="match status" value="1"/>
</dbReference>
<keyword evidence="4" id="KW-1185">Reference proteome</keyword>
<keyword evidence="1" id="KW-0472">Membrane</keyword>
<keyword evidence="3" id="KW-0614">Plasmid</keyword>
<dbReference type="InterPro" id="IPR022742">
    <property type="entry name" value="Hydrolase_4"/>
</dbReference>
<keyword evidence="1" id="KW-1133">Transmembrane helix</keyword>
<dbReference type="EMBL" id="CP072135">
    <property type="protein sequence ID" value="QTH73336.1"/>
    <property type="molecule type" value="Genomic_DNA"/>
</dbReference>
<protein>
    <submittedName>
        <fullName evidence="3">Alpha/beta fold hydrolase</fullName>
    </submittedName>
</protein>